<dbReference type="AlphaFoldDB" id="A0A3S3UAD9"/>
<sequence length="138" mass="16153">MMAREYRETNNGPGALTKEMIEACVVLKIDMEKDAANLDNLREELGKLNNEVKDLGAYLKNNKGQFDENDNSAARRAYQAKVKEYNSRIPILKKRTQKYQDMIKPYKDKEVKFEQECNNQPYYEDDYKAIEEKMGRGL</sequence>
<proteinExistence type="predicted"/>
<name>A0A3S3UAD9_9BACT</name>
<gene>
    <name evidence="2" type="ORF">H206_00615</name>
</gene>
<reference evidence="2 3" key="1">
    <citation type="submission" date="2017-01" db="EMBL/GenBank/DDBJ databases">
        <title>The cable genome- insights into the physiology and evolution of filamentous bacteria capable of sulfide oxidation via long distance electron transfer.</title>
        <authorList>
            <person name="Schreiber L."/>
            <person name="Bjerg J.T."/>
            <person name="Boggild A."/>
            <person name="Van De Vossenberg J."/>
            <person name="Meysman F."/>
            <person name="Nielsen L.P."/>
            <person name="Schramm A."/>
            <person name="Kjeldsen K.U."/>
        </authorList>
    </citation>
    <scope>NUCLEOTIDE SEQUENCE [LARGE SCALE GENOMIC DNA]</scope>
    <source>
        <strain evidence="2">MCF</strain>
    </source>
</reference>
<evidence type="ECO:0000256" key="1">
    <source>
        <dbReference type="SAM" id="Coils"/>
    </source>
</evidence>
<evidence type="ECO:0000313" key="2">
    <source>
        <dbReference type="EMBL" id="RWX45793.1"/>
    </source>
</evidence>
<protein>
    <submittedName>
        <fullName evidence="2">Uncharacterized protein</fullName>
    </submittedName>
</protein>
<accession>A0A3S3UAD9</accession>
<feature type="coiled-coil region" evidence="1">
    <location>
        <begin position="31"/>
        <end position="58"/>
    </location>
</feature>
<keyword evidence="1" id="KW-0175">Coiled coil</keyword>
<keyword evidence="3" id="KW-1185">Reference proteome</keyword>
<dbReference type="EMBL" id="MTKO01000072">
    <property type="protein sequence ID" value="RWX45793.1"/>
    <property type="molecule type" value="Genomic_DNA"/>
</dbReference>
<evidence type="ECO:0000313" key="3">
    <source>
        <dbReference type="Proteomes" id="UP000287853"/>
    </source>
</evidence>
<comment type="caution">
    <text evidence="2">The sequence shown here is derived from an EMBL/GenBank/DDBJ whole genome shotgun (WGS) entry which is preliminary data.</text>
</comment>
<dbReference type="Proteomes" id="UP000287853">
    <property type="component" value="Unassembled WGS sequence"/>
</dbReference>
<organism evidence="2 3">
    <name type="scientific">Candidatus Electrothrix aarhusensis</name>
    <dbReference type="NCBI Taxonomy" id="1859131"/>
    <lineage>
        <taxon>Bacteria</taxon>
        <taxon>Pseudomonadati</taxon>
        <taxon>Thermodesulfobacteriota</taxon>
        <taxon>Desulfobulbia</taxon>
        <taxon>Desulfobulbales</taxon>
        <taxon>Desulfobulbaceae</taxon>
        <taxon>Candidatus Electrothrix</taxon>
    </lineage>
</organism>